<dbReference type="Proteomes" id="UP001374535">
    <property type="component" value="Chromosome 3"/>
</dbReference>
<reference evidence="2 3" key="1">
    <citation type="journal article" date="2023" name="Life. Sci Alliance">
        <title>Evolutionary insights into 3D genome organization and epigenetic landscape of Vigna mungo.</title>
        <authorList>
            <person name="Junaid A."/>
            <person name="Singh B."/>
            <person name="Bhatia S."/>
        </authorList>
    </citation>
    <scope>NUCLEOTIDE SEQUENCE [LARGE SCALE GENOMIC DNA]</scope>
    <source>
        <strain evidence="2">Urdbean</strain>
    </source>
</reference>
<feature type="compositionally biased region" description="Basic and acidic residues" evidence="1">
    <location>
        <begin position="69"/>
        <end position="92"/>
    </location>
</feature>
<feature type="region of interest" description="Disordered" evidence="1">
    <location>
        <begin position="68"/>
        <end position="103"/>
    </location>
</feature>
<dbReference type="AlphaFoldDB" id="A0AAQ3S401"/>
<protein>
    <submittedName>
        <fullName evidence="2">Uncharacterized protein</fullName>
    </submittedName>
</protein>
<gene>
    <name evidence="2" type="ORF">V8G54_009559</name>
</gene>
<evidence type="ECO:0000256" key="1">
    <source>
        <dbReference type="SAM" id="MobiDB-lite"/>
    </source>
</evidence>
<dbReference type="EMBL" id="CP144698">
    <property type="protein sequence ID" value="WVZ16577.1"/>
    <property type="molecule type" value="Genomic_DNA"/>
</dbReference>
<name>A0AAQ3S401_VIGMU</name>
<keyword evidence="3" id="KW-1185">Reference proteome</keyword>
<proteinExistence type="predicted"/>
<accession>A0AAQ3S401</accession>
<sequence>MVFLEVDSKFAKIRKSEQKERVAGPKELGCFGFSQVNLRNIEGSQQSSQLQQSVAAIYIFQQGNSAVPKKMDSNTEAQQKDPKKWSRLDSKIKKNQQVDSETDADLPTVRDVCPSSGRCKARAWRCSKFLPHHTSDAVMLHLWKCLFYPGLVDFNYWTWARVSSSHNNGALARKNHNKMQIW</sequence>
<organism evidence="2 3">
    <name type="scientific">Vigna mungo</name>
    <name type="common">Black gram</name>
    <name type="synonym">Phaseolus mungo</name>
    <dbReference type="NCBI Taxonomy" id="3915"/>
    <lineage>
        <taxon>Eukaryota</taxon>
        <taxon>Viridiplantae</taxon>
        <taxon>Streptophyta</taxon>
        <taxon>Embryophyta</taxon>
        <taxon>Tracheophyta</taxon>
        <taxon>Spermatophyta</taxon>
        <taxon>Magnoliopsida</taxon>
        <taxon>eudicotyledons</taxon>
        <taxon>Gunneridae</taxon>
        <taxon>Pentapetalae</taxon>
        <taxon>rosids</taxon>
        <taxon>fabids</taxon>
        <taxon>Fabales</taxon>
        <taxon>Fabaceae</taxon>
        <taxon>Papilionoideae</taxon>
        <taxon>50 kb inversion clade</taxon>
        <taxon>NPAAA clade</taxon>
        <taxon>indigoferoid/millettioid clade</taxon>
        <taxon>Phaseoleae</taxon>
        <taxon>Vigna</taxon>
    </lineage>
</organism>
<evidence type="ECO:0000313" key="2">
    <source>
        <dbReference type="EMBL" id="WVZ16577.1"/>
    </source>
</evidence>
<evidence type="ECO:0000313" key="3">
    <source>
        <dbReference type="Proteomes" id="UP001374535"/>
    </source>
</evidence>